<keyword evidence="2" id="KW-1185">Reference proteome</keyword>
<comment type="caution">
    <text evidence="1">The sequence shown here is derived from an EMBL/GenBank/DDBJ whole genome shotgun (WGS) entry which is preliminary data.</text>
</comment>
<evidence type="ECO:0000313" key="1">
    <source>
        <dbReference type="EMBL" id="MCS0601121.1"/>
    </source>
</evidence>
<dbReference type="RefSeq" id="WP_258777489.1">
    <property type="nucleotide sequence ID" value="NZ_JANUGP010000004.1"/>
</dbReference>
<organism evidence="1 2">
    <name type="scientific">Streptomyces pyxinicus</name>
    <dbReference type="NCBI Taxonomy" id="2970331"/>
    <lineage>
        <taxon>Bacteria</taxon>
        <taxon>Bacillati</taxon>
        <taxon>Actinomycetota</taxon>
        <taxon>Actinomycetes</taxon>
        <taxon>Kitasatosporales</taxon>
        <taxon>Streptomycetaceae</taxon>
        <taxon>Streptomyces</taxon>
    </lineage>
</organism>
<gene>
    <name evidence="1" type="ORF">NX794_07735</name>
</gene>
<dbReference type="Proteomes" id="UP001205612">
    <property type="component" value="Unassembled WGS sequence"/>
</dbReference>
<dbReference type="EMBL" id="JANUGP010000004">
    <property type="protein sequence ID" value="MCS0601121.1"/>
    <property type="molecule type" value="Genomic_DNA"/>
</dbReference>
<evidence type="ECO:0000313" key="2">
    <source>
        <dbReference type="Proteomes" id="UP001205612"/>
    </source>
</evidence>
<name>A0ABT2AXY5_9ACTN</name>
<protein>
    <submittedName>
        <fullName evidence="1">Uncharacterized protein</fullName>
    </submittedName>
</protein>
<accession>A0ABT2AXY5</accession>
<proteinExistence type="predicted"/>
<sequence>MSTTFTLEQLTDAANGGADLVLDGLDLGDRDRDLINLVVNAIVTVGEDPLVDDLDTVIETQYETSPEEVRSWWDW</sequence>
<reference evidence="1 2" key="1">
    <citation type="submission" date="2022-08" db="EMBL/GenBank/DDBJ databases">
        <authorList>
            <person name="Somphong A."/>
            <person name="Phongsopitanun W."/>
        </authorList>
    </citation>
    <scope>NUCLEOTIDE SEQUENCE [LARGE SCALE GENOMIC DNA]</scope>
    <source>
        <strain evidence="1 2">LP11</strain>
    </source>
</reference>